<dbReference type="Proteomes" id="UP000215002">
    <property type="component" value="Chromosome"/>
</dbReference>
<proteinExistence type="predicted"/>
<gene>
    <name evidence="1" type="ORF">MuYL_1089</name>
</gene>
<evidence type="ECO:0000313" key="1">
    <source>
        <dbReference type="EMBL" id="ASU32989.1"/>
    </source>
</evidence>
<dbReference type="EMBL" id="CP022743">
    <property type="protein sequence ID" value="ASU32989.1"/>
    <property type="molecule type" value="Genomic_DNA"/>
</dbReference>
<evidence type="ECO:0008006" key="3">
    <source>
        <dbReference type="Google" id="ProtNLM"/>
    </source>
</evidence>
<dbReference type="KEGG" id="muc:MuYL_1089"/>
<keyword evidence="2" id="KW-1185">Reference proteome</keyword>
<organism evidence="1 2">
    <name type="scientific">Mucilaginibacter xinganensis</name>
    <dbReference type="NCBI Taxonomy" id="1234841"/>
    <lineage>
        <taxon>Bacteria</taxon>
        <taxon>Pseudomonadati</taxon>
        <taxon>Bacteroidota</taxon>
        <taxon>Sphingobacteriia</taxon>
        <taxon>Sphingobacteriales</taxon>
        <taxon>Sphingobacteriaceae</taxon>
        <taxon>Mucilaginibacter</taxon>
    </lineage>
</organism>
<reference evidence="1 2" key="1">
    <citation type="submission" date="2017-08" db="EMBL/GenBank/DDBJ databases">
        <title>Complete genome sequence of Mucilaginibacter sp. strain BJC16-A31.</title>
        <authorList>
            <consortium name="Henan University of Science and Technology"/>
            <person name="You X."/>
        </authorList>
    </citation>
    <scope>NUCLEOTIDE SEQUENCE [LARGE SCALE GENOMIC DNA]</scope>
    <source>
        <strain evidence="1 2">BJC16-A31</strain>
    </source>
</reference>
<name>A0A223NSW0_9SPHI</name>
<protein>
    <recommendedName>
        <fullName evidence="3">Copper chaperone</fullName>
    </recommendedName>
</protein>
<evidence type="ECO:0000313" key="2">
    <source>
        <dbReference type="Proteomes" id="UP000215002"/>
    </source>
</evidence>
<sequence>MKNTMDILVFTTNIEKPEHINQVKPLLTAVPAITGWNFDLEDCDNILRVEASNVSPRYIELLLQTAGYHCRELEY</sequence>
<accession>A0A223NSW0</accession>
<dbReference type="AlphaFoldDB" id="A0A223NSW0"/>